<dbReference type="EMBL" id="SNYC01000009">
    <property type="protein sequence ID" value="TDQ06365.1"/>
    <property type="molecule type" value="Genomic_DNA"/>
</dbReference>
<evidence type="ECO:0000256" key="4">
    <source>
        <dbReference type="ARBA" id="ARBA00023136"/>
    </source>
</evidence>
<dbReference type="AlphaFoldDB" id="A0A4R6SRN1"/>
<dbReference type="SUPFAM" id="SSF48452">
    <property type="entry name" value="TPR-like"/>
    <property type="match status" value="1"/>
</dbReference>
<dbReference type="Pfam" id="PF07980">
    <property type="entry name" value="SusD_RagB"/>
    <property type="match status" value="1"/>
</dbReference>
<evidence type="ECO:0000259" key="6">
    <source>
        <dbReference type="Pfam" id="PF07980"/>
    </source>
</evidence>
<sequence>MKKIILGSLISLSLLSAGCKKAIEIDSKRVVGEKNMWLVLEDTRAALIGTYGLTRAALADNNAHWLYGDVRPGEFTVTNRQDLKAIVDNNLNASYSAVEALSNWRRWYAVINSANLFLERVAEVKAKDPRYTENNMTVDIAQIRFLRAFAYFYMVRIWGDVPLIVSSHDGQFENVKRESQQKVLAFVESELIAAAALLPYKYSANDIQQPGRYYNEDETRWAGALARKLTAYAILTHVAAWQGNYPNVATYSKFIMDNYGKGGNGFISTDELTRANGFFNEKKNNHLLGFNFDFGHVDASFTGHIEEITLASPVVNKPLPDIYLSKDSILSVFNEAKDQRFSLDTLGQPINARYFTNFNGKYPIFSKIKVIQGGSTDPTFRIFGSAIVVTRLEDIALLRAEALAVLGERDGAIEILNNNIRRNRGLDNYNPLINGNLIDAIFKERQRELMGEGHRWYDLIRYAKIRTTMPKINRLIENGGIYWPISRNLIIQNNLLTQNSHWK</sequence>
<dbReference type="CDD" id="cd08977">
    <property type="entry name" value="SusD"/>
    <property type="match status" value="1"/>
</dbReference>
<dbReference type="PROSITE" id="PS51257">
    <property type="entry name" value="PROKAR_LIPOPROTEIN"/>
    <property type="match status" value="1"/>
</dbReference>
<evidence type="ECO:0000256" key="5">
    <source>
        <dbReference type="ARBA" id="ARBA00023237"/>
    </source>
</evidence>
<feature type="domain" description="SusD-like N-terminal" evidence="7">
    <location>
        <begin position="96"/>
        <end position="203"/>
    </location>
</feature>
<accession>A0A4R6SRN1</accession>
<keyword evidence="4" id="KW-0472">Membrane</keyword>
<gene>
    <name evidence="8" type="ORF">ATK78_4435</name>
</gene>
<keyword evidence="3" id="KW-0732">Signal</keyword>
<name>A0A4R6SRN1_9SPHI</name>
<evidence type="ECO:0000256" key="1">
    <source>
        <dbReference type="ARBA" id="ARBA00004442"/>
    </source>
</evidence>
<feature type="domain" description="RagB/SusD" evidence="6">
    <location>
        <begin position="385"/>
        <end position="470"/>
    </location>
</feature>
<reference evidence="8 9" key="1">
    <citation type="submission" date="2019-03" db="EMBL/GenBank/DDBJ databases">
        <title>Genomic Encyclopedia of Archaeal and Bacterial Type Strains, Phase II (KMG-II): from individual species to whole genera.</title>
        <authorList>
            <person name="Goeker M."/>
        </authorList>
    </citation>
    <scope>NUCLEOTIDE SEQUENCE [LARGE SCALE GENOMIC DNA]</scope>
    <source>
        <strain evidence="8 9">DSM 19035</strain>
    </source>
</reference>
<dbReference type="RefSeq" id="WP_243732605.1">
    <property type="nucleotide sequence ID" value="NZ_SNYC01000009.1"/>
</dbReference>
<evidence type="ECO:0000256" key="3">
    <source>
        <dbReference type="ARBA" id="ARBA00022729"/>
    </source>
</evidence>
<dbReference type="GO" id="GO:0009279">
    <property type="term" value="C:cell outer membrane"/>
    <property type="evidence" value="ECO:0007669"/>
    <property type="project" value="UniProtKB-SubCell"/>
</dbReference>
<keyword evidence="5" id="KW-0998">Cell outer membrane</keyword>
<evidence type="ECO:0000256" key="2">
    <source>
        <dbReference type="ARBA" id="ARBA00006275"/>
    </source>
</evidence>
<evidence type="ECO:0000259" key="7">
    <source>
        <dbReference type="Pfam" id="PF14322"/>
    </source>
</evidence>
<dbReference type="Pfam" id="PF14322">
    <property type="entry name" value="SusD-like_3"/>
    <property type="match status" value="1"/>
</dbReference>
<organism evidence="8 9">
    <name type="scientific">Pedobacter metabolipauper</name>
    <dbReference type="NCBI Taxonomy" id="425513"/>
    <lineage>
        <taxon>Bacteria</taxon>
        <taxon>Pseudomonadati</taxon>
        <taxon>Bacteroidota</taxon>
        <taxon>Sphingobacteriia</taxon>
        <taxon>Sphingobacteriales</taxon>
        <taxon>Sphingobacteriaceae</taxon>
        <taxon>Pedobacter</taxon>
    </lineage>
</organism>
<comment type="similarity">
    <text evidence="2">Belongs to the SusD family.</text>
</comment>
<comment type="subcellular location">
    <subcellularLocation>
        <location evidence="1">Cell outer membrane</location>
    </subcellularLocation>
</comment>
<dbReference type="InterPro" id="IPR012944">
    <property type="entry name" value="SusD_RagB_dom"/>
</dbReference>
<evidence type="ECO:0000313" key="9">
    <source>
        <dbReference type="Proteomes" id="UP000295620"/>
    </source>
</evidence>
<protein>
    <submittedName>
        <fullName evidence="8">Putative outer membrane starch-binding protein</fullName>
    </submittedName>
</protein>
<dbReference type="InterPro" id="IPR011990">
    <property type="entry name" value="TPR-like_helical_dom_sf"/>
</dbReference>
<dbReference type="Proteomes" id="UP000295620">
    <property type="component" value="Unassembled WGS sequence"/>
</dbReference>
<dbReference type="InterPro" id="IPR033985">
    <property type="entry name" value="SusD-like_N"/>
</dbReference>
<evidence type="ECO:0000313" key="8">
    <source>
        <dbReference type="EMBL" id="TDQ06365.1"/>
    </source>
</evidence>
<keyword evidence="9" id="KW-1185">Reference proteome</keyword>
<comment type="caution">
    <text evidence="8">The sequence shown here is derived from an EMBL/GenBank/DDBJ whole genome shotgun (WGS) entry which is preliminary data.</text>
</comment>
<dbReference type="Gene3D" id="1.25.40.390">
    <property type="match status" value="1"/>
</dbReference>
<proteinExistence type="inferred from homology"/>